<accession>A0A3N2AUC5</accession>
<dbReference type="CDD" id="cd02976">
    <property type="entry name" value="NrdH"/>
    <property type="match status" value="1"/>
</dbReference>
<comment type="caution">
    <text evidence="2">The sequence shown here is derived from an EMBL/GenBank/DDBJ whole genome shotgun (WGS) entry which is preliminary data.</text>
</comment>
<dbReference type="Gene3D" id="3.40.30.10">
    <property type="entry name" value="Glutaredoxin"/>
    <property type="match status" value="1"/>
</dbReference>
<dbReference type="PANTHER" id="PTHR34386:SF1">
    <property type="entry name" value="GLUTAREDOXIN-LIKE PROTEIN NRDH"/>
    <property type="match status" value="1"/>
</dbReference>
<feature type="domain" description="Glutaredoxin" evidence="1">
    <location>
        <begin position="7"/>
        <end position="65"/>
    </location>
</feature>
<keyword evidence="3" id="KW-1185">Reference proteome</keyword>
<dbReference type="InterPro" id="IPR051548">
    <property type="entry name" value="Grx-like_ET"/>
</dbReference>
<dbReference type="GO" id="GO:0045454">
    <property type="term" value="P:cell redox homeostasis"/>
    <property type="evidence" value="ECO:0007669"/>
    <property type="project" value="TreeGrafter"/>
</dbReference>
<dbReference type="PROSITE" id="PS51354">
    <property type="entry name" value="GLUTAREDOXIN_2"/>
    <property type="match status" value="1"/>
</dbReference>
<dbReference type="Proteomes" id="UP000275456">
    <property type="component" value="Unassembled WGS sequence"/>
</dbReference>
<dbReference type="PANTHER" id="PTHR34386">
    <property type="entry name" value="GLUTAREDOXIN"/>
    <property type="match status" value="1"/>
</dbReference>
<dbReference type="RefSeq" id="WP_123697599.1">
    <property type="nucleotide sequence ID" value="NZ_RKHJ01000001.1"/>
</dbReference>
<dbReference type="SUPFAM" id="SSF52833">
    <property type="entry name" value="Thioredoxin-like"/>
    <property type="match status" value="1"/>
</dbReference>
<evidence type="ECO:0000259" key="1">
    <source>
        <dbReference type="Pfam" id="PF00462"/>
    </source>
</evidence>
<dbReference type="GO" id="GO:0009055">
    <property type="term" value="F:electron transfer activity"/>
    <property type="evidence" value="ECO:0007669"/>
    <property type="project" value="TreeGrafter"/>
</dbReference>
<dbReference type="OrthoDB" id="8991911at2"/>
<evidence type="ECO:0000313" key="2">
    <source>
        <dbReference type="EMBL" id="ROR66633.1"/>
    </source>
</evidence>
<proteinExistence type="predicted"/>
<dbReference type="Pfam" id="PF00462">
    <property type="entry name" value="Glutaredoxin"/>
    <property type="match status" value="1"/>
</dbReference>
<organism evidence="2 3">
    <name type="scientific">Agrococcus jenensis</name>
    <dbReference type="NCBI Taxonomy" id="46353"/>
    <lineage>
        <taxon>Bacteria</taxon>
        <taxon>Bacillati</taxon>
        <taxon>Actinomycetota</taxon>
        <taxon>Actinomycetes</taxon>
        <taxon>Micrococcales</taxon>
        <taxon>Microbacteriaceae</taxon>
        <taxon>Agrococcus</taxon>
    </lineage>
</organism>
<dbReference type="EMBL" id="RKHJ01000001">
    <property type="protein sequence ID" value="ROR66633.1"/>
    <property type="molecule type" value="Genomic_DNA"/>
</dbReference>
<protein>
    <submittedName>
        <fullName evidence="2">Glutaredoxin-like protein</fullName>
    </submittedName>
</protein>
<reference evidence="2 3" key="1">
    <citation type="submission" date="2018-11" db="EMBL/GenBank/DDBJ databases">
        <title>Sequencing the genomes of 1000 actinobacteria strains.</title>
        <authorList>
            <person name="Klenk H.-P."/>
        </authorList>
    </citation>
    <scope>NUCLEOTIDE SEQUENCE [LARGE SCALE GENOMIC DNA]</scope>
    <source>
        <strain evidence="2 3">DSM 9580</strain>
    </source>
</reference>
<name>A0A3N2AUC5_9MICO</name>
<dbReference type="InterPro" id="IPR002109">
    <property type="entry name" value="Glutaredoxin"/>
</dbReference>
<dbReference type="InterPro" id="IPR036249">
    <property type="entry name" value="Thioredoxin-like_sf"/>
</dbReference>
<dbReference type="AlphaFoldDB" id="A0A3N2AUC5"/>
<evidence type="ECO:0000313" key="3">
    <source>
        <dbReference type="Proteomes" id="UP000275456"/>
    </source>
</evidence>
<gene>
    <name evidence="2" type="ORF">EDD26_2025</name>
</gene>
<sequence>MTDSTIQVYGADWCRDCRRTKQQLDGLAVDYAYIDVEHDDAAAQRAQQIAGRMNIPVVVFPDGTHQVEPSNADVEAKLRELSLL</sequence>